<sequence>MLIPRGYREEELVSNRAALLLYGGTEEERRSWAVEAAHHFEHEGELLEVRQSAELVEALKRPRGVVFVPDVVKLGLEAQSHILRCLLRQEERPKLVLGMTGTAESALERGTLREDLHYRLNQAQVDLGTAGLRETLKKRWAALAERRAAKEAAKREAAEQERQAAMVRKPGTVTRLTPQQRKVQAPGKTATRKASSRR</sequence>
<dbReference type="Gene3D" id="3.40.50.300">
    <property type="entry name" value="P-loop containing nucleotide triphosphate hydrolases"/>
    <property type="match status" value="1"/>
</dbReference>
<dbReference type="PATRIC" id="fig|394096.3.peg.3915"/>
<proteinExistence type="predicted"/>
<evidence type="ECO:0000256" key="1">
    <source>
        <dbReference type="SAM" id="MobiDB-lite"/>
    </source>
</evidence>
<name>A0A085WLS6_9BACT</name>
<evidence type="ECO:0000313" key="2">
    <source>
        <dbReference type="EMBL" id="KFE68639.1"/>
    </source>
</evidence>
<gene>
    <name evidence="2" type="ORF">DB31_7876</name>
</gene>
<evidence type="ECO:0000313" key="3">
    <source>
        <dbReference type="Proteomes" id="UP000028725"/>
    </source>
</evidence>
<dbReference type="SUPFAM" id="SSF52540">
    <property type="entry name" value="P-loop containing nucleoside triphosphate hydrolases"/>
    <property type="match status" value="1"/>
</dbReference>
<comment type="caution">
    <text evidence="2">The sequence shown here is derived from an EMBL/GenBank/DDBJ whole genome shotgun (WGS) entry which is preliminary data.</text>
</comment>
<feature type="region of interest" description="Disordered" evidence="1">
    <location>
        <begin position="150"/>
        <end position="198"/>
    </location>
</feature>
<dbReference type="STRING" id="394096.DB31_7876"/>
<dbReference type="RefSeq" id="WP_338034305.1">
    <property type="nucleotide sequence ID" value="NZ_JMCB01000006.1"/>
</dbReference>
<dbReference type="EMBL" id="JMCB01000006">
    <property type="protein sequence ID" value="KFE68639.1"/>
    <property type="molecule type" value="Genomic_DNA"/>
</dbReference>
<dbReference type="AlphaFoldDB" id="A0A085WLS6"/>
<organism evidence="2 3">
    <name type="scientific">Hyalangium minutum</name>
    <dbReference type="NCBI Taxonomy" id="394096"/>
    <lineage>
        <taxon>Bacteria</taxon>
        <taxon>Pseudomonadati</taxon>
        <taxon>Myxococcota</taxon>
        <taxon>Myxococcia</taxon>
        <taxon>Myxococcales</taxon>
        <taxon>Cystobacterineae</taxon>
        <taxon>Archangiaceae</taxon>
        <taxon>Hyalangium</taxon>
    </lineage>
</organism>
<feature type="compositionally biased region" description="Basic and acidic residues" evidence="1">
    <location>
        <begin position="150"/>
        <end position="162"/>
    </location>
</feature>
<accession>A0A085WLS6</accession>
<dbReference type="InterPro" id="IPR027417">
    <property type="entry name" value="P-loop_NTPase"/>
</dbReference>
<keyword evidence="3" id="KW-1185">Reference proteome</keyword>
<protein>
    <submittedName>
        <fullName evidence="2">Two component, sigma54 specific, transcriptional regulator, Fis family protein</fullName>
    </submittedName>
</protein>
<reference evidence="2 3" key="1">
    <citation type="submission" date="2014-04" db="EMBL/GenBank/DDBJ databases">
        <title>Genome assembly of Hyalangium minutum DSM 14724.</title>
        <authorList>
            <person name="Sharma G."/>
            <person name="Subramanian S."/>
        </authorList>
    </citation>
    <scope>NUCLEOTIDE SEQUENCE [LARGE SCALE GENOMIC DNA]</scope>
    <source>
        <strain evidence="2 3">DSM 14724</strain>
    </source>
</reference>
<dbReference type="Proteomes" id="UP000028725">
    <property type="component" value="Unassembled WGS sequence"/>
</dbReference>